<dbReference type="Proteomes" id="UP000231702">
    <property type="component" value="Unassembled WGS sequence"/>
</dbReference>
<feature type="domain" description="HTH tetR-type" evidence="3">
    <location>
        <begin position="14"/>
        <end position="74"/>
    </location>
</feature>
<evidence type="ECO:0000313" key="5">
    <source>
        <dbReference type="Proteomes" id="UP000231702"/>
    </source>
</evidence>
<dbReference type="Gene3D" id="1.10.357.10">
    <property type="entry name" value="Tetracycline Repressor, domain 2"/>
    <property type="match status" value="1"/>
</dbReference>
<protein>
    <submittedName>
        <fullName evidence="4">TetR/AcrR family transcriptional regulator</fullName>
    </submittedName>
</protein>
<keyword evidence="5" id="KW-1185">Reference proteome</keyword>
<dbReference type="PANTHER" id="PTHR30055:SF178">
    <property type="entry name" value="POSSIBLE TRANSCRIPTIONAL REGULATORY PROTEIN"/>
    <property type="match status" value="1"/>
</dbReference>
<dbReference type="PANTHER" id="PTHR30055">
    <property type="entry name" value="HTH-TYPE TRANSCRIPTIONAL REGULATOR RUTR"/>
    <property type="match status" value="1"/>
</dbReference>
<evidence type="ECO:0000313" key="4">
    <source>
        <dbReference type="EMBL" id="PJE30989.1"/>
    </source>
</evidence>
<organism evidence="4 5">
    <name type="scientific">Pseudooceanicola antarcticus</name>
    <dbReference type="NCBI Taxonomy" id="1247613"/>
    <lineage>
        <taxon>Bacteria</taxon>
        <taxon>Pseudomonadati</taxon>
        <taxon>Pseudomonadota</taxon>
        <taxon>Alphaproteobacteria</taxon>
        <taxon>Rhodobacterales</taxon>
        <taxon>Paracoccaceae</taxon>
        <taxon>Pseudooceanicola</taxon>
    </lineage>
</organism>
<evidence type="ECO:0000256" key="1">
    <source>
        <dbReference type="ARBA" id="ARBA00023125"/>
    </source>
</evidence>
<dbReference type="EMBL" id="PGTD01000011">
    <property type="protein sequence ID" value="PJE30989.1"/>
    <property type="molecule type" value="Genomic_DNA"/>
</dbReference>
<reference evidence="4 5" key="1">
    <citation type="journal article" date="2018" name="Int. J. Syst. Evol. Microbiol.">
        <title>Pseudooceanicola lipolyticus sp. nov., a marine alphaproteobacterium, reclassification of Oceanicola flagellatus as Pseudooceanicola flagellatus comb. nov. and emended description of the genus Pseudooceanicola.</title>
        <authorList>
            <person name="Huang M.-M."/>
            <person name="Guo L.-L."/>
            <person name="Wu Y.-H."/>
            <person name="Lai Q.-L."/>
            <person name="Shao Z.-Z."/>
            <person name="Wang C.-S."/>
            <person name="Wu M."/>
            <person name="Xu X.-W."/>
        </authorList>
    </citation>
    <scope>NUCLEOTIDE SEQUENCE [LARGE SCALE GENOMIC DNA]</scope>
    <source>
        <strain evidence="4 5">Ar-45</strain>
    </source>
</reference>
<name>A0ABX4MRN7_9RHOB</name>
<accession>A0ABX4MRN7</accession>
<dbReference type="SUPFAM" id="SSF46689">
    <property type="entry name" value="Homeodomain-like"/>
    <property type="match status" value="1"/>
</dbReference>
<dbReference type="InterPro" id="IPR041483">
    <property type="entry name" value="TetR_C_34"/>
</dbReference>
<evidence type="ECO:0000259" key="3">
    <source>
        <dbReference type="PROSITE" id="PS50977"/>
    </source>
</evidence>
<keyword evidence="1 2" id="KW-0238">DNA-binding</keyword>
<dbReference type="InterPro" id="IPR050109">
    <property type="entry name" value="HTH-type_TetR-like_transc_reg"/>
</dbReference>
<gene>
    <name evidence="4" type="ORF">CVM39_04115</name>
</gene>
<dbReference type="PRINTS" id="PR00455">
    <property type="entry name" value="HTHTETR"/>
</dbReference>
<dbReference type="PROSITE" id="PS50977">
    <property type="entry name" value="HTH_TETR_2"/>
    <property type="match status" value="1"/>
</dbReference>
<proteinExistence type="predicted"/>
<evidence type="ECO:0000256" key="2">
    <source>
        <dbReference type="PROSITE-ProRule" id="PRU00335"/>
    </source>
</evidence>
<feature type="DNA-binding region" description="H-T-H motif" evidence="2">
    <location>
        <begin position="37"/>
        <end position="56"/>
    </location>
</feature>
<sequence length="230" mass="25226">MRMVQYATGAKEKKARQEDILAAALSLFLEDTRRAPSVAAIAAKAGLAKGTVYLYFDGKEQVFASLLVREWRGFIELVKRYFETASGTPERIVADFIAGYAGYIASHPALMRLDSMGYAVLEPNLPEDKLLTFKMELAAVLDEAGTVVDRALSLEPGRGVKLLVAGFAMTRGLWQINDLPDAVLLSPEYALHPFSRLDFAPDLVCALVDYWRGAWGDFPAPEGPDPQGLL</sequence>
<comment type="caution">
    <text evidence="4">The sequence shown here is derived from an EMBL/GenBank/DDBJ whole genome shotgun (WGS) entry which is preliminary data.</text>
</comment>
<dbReference type="InterPro" id="IPR001647">
    <property type="entry name" value="HTH_TetR"/>
</dbReference>
<dbReference type="InterPro" id="IPR009057">
    <property type="entry name" value="Homeodomain-like_sf"/>
</dbReference>
<dbReference type="RefSeq" id="WP_097147366.1">
    <property type="nucleotide sequence ID" value="NZ_OBEA01000008.1"/>
</dbReference>
<dbReference type="Pfam" id="PF00440">
    <property type="entry name" value="TetR_N"/>
    <property type="match status" value="1"/>
</dbReference>
<dbReference type="Pfam" id="PF17929">
    <property type="entry name" value="TetR_C_34"/>
    <property type="match status" value="1"/>
</dbReference>